<feature type="site" description="Transition state stabilizer" evidence="9">
    <location>
        <position position="192"/>
    </location>
</feature>
<feature type="binding site" evidence="9">
    <location>
        <position position="31"/>
    </location>
    <ligand>
        <name>ATP</name>
        <dbReference type="ChEBI" id="CHEBI:30616"/>
    </ligand>
</feature>
<dbReference type="PRINTS" id="PR00471">
    <property type="entry name" value="ACETATEKNASE"/>
</dbReference>
<evidence type="ECO:0000256" key="1">
    <source>
        <dbReference type="ARBA" id="ARBA00008748"/>
    </source>
</evidence>
<keyword evidence="2 9" id="KW-0963">Cytoplasm</keyword>
<keyword evidence="7 9" id="KW-0067">ATP-binding</keyword>
<dbReference type="Pfam" id="PF00871">
    <property type="entry name" value="Acetate_kinase"/>
    <property type="match status" value="1"/>
</dbReference>
<dbReference type="GO" id="GO:0008776">
    <property type="term" value="F:acetate kinase activity"/>
    <property type="evidence" value="ECO:0007669"/>
    <property type="project" value="UniProtKB-UniRule"/>
</dbReference>
<dbReference type="Proteomes" id="UP000229757">
    <property type="component" value="Chromosome"/>
</dbReference>
<feature type="binding site" evidence="9">
    <location>
        <begin position="342"/>
        <end position="346"/>
    </location>
    <ligand>
        <name>ATP</name>
        <dbReference type="ChEBI" id="CHEBI:30616"/>
    </ligand>
</feature>
<dbReference type="CDD" id="cd24010">
    <property type="entry name" value="ASKHA_NBD_AcK_PK"/>
    <property type="match status" value="1"/>
</dbReference>
<dbReference type="InterPro" id="IPR004372">
    <property type="entry name" value="Ac/propionate_kinase"/>
</dbReference>
<dbReference type="GO" id="GO:0005524">
    <property type="term" value="F:ATP binding"/>
    <property type="evidence" value="ECO:0007669"/>
    <property type="project" value="UniProtKB-KW"/>
</dbReference>
<dbReference type="EC" id="2.7.2.1" evidence="9"/>
<protein>
    <recommendedName>
        <fullName evidence="9">Acetate kinase</fullName>
        <ecNumber evidence="9">2.7.2.1</ecNumber>
    </recommendedName>
    <alternativeName>
        <fullName evidence="9">Acetokinase</fullName>
    </alternativeName>
</protein>
<dbReference type="PANTHER" id="PTHR21060:SF21">
    <property type="entry name" value="ACETATE KINASE"/>
    <property type="match status" value="1"/>
</dbReference>
<evidence type="ECO:0000256" key="4">
    <source>
        <dbReference type="ARBA" id="ARBA00022723"/>
    </source>
</evidence>
<sequence>MPLRMNSTPTLSGWTMSQNILVINSGSSSVKFSLFDMTHQTETASGLAERLGSDAAALTLRWADGEYRQALHDSDYATVLTQIIAVLTEQQLLHHLPKVIGHRVVHGGEVFSDPVIVTDEVLASIRQCIALAPLHNPANLAGIEALATLYPDIPQVAVFDTAFHQSLAPKAFLYAVPYKLYEQQGVRRYGFHGVSHQYVAAEAATRLGISAQHGIISAHLGNGCSACAVANGQSMDTTMGMTPLEGLVMGTRSGDVDPGLHQFLYQQKGWDVETVTNMLNKESGMLGLSGLSNDMRTLEAAANEGVERAQLALAVFCFRLARHIGGLATALTRLDALVFTGGIGENSRFIRATVIENLAIFGFRLDNELNARNGDMLGVISTGPGPKVVVIETKEELMIARAALALI</sequence>
<feature type="binding site" evidence="9">
    <location>
        <position position="395"/>
    </location>
    <ligand>
        <name>Mg(2+)</name>
        <dbReference type="ChEBI" id="CHEBI:18420"/>
    </ligand>
</feature>
<comment type="catalytic activity">
    <reaction evidence="9">
        <text>acetate + ATP = acetyl phosphate + ADP</text>
        <dbReference type="Rhea" id="RHEA:11352"/>
        <dbReference type="ChEBI" id="CHEBI:22191"/>
        <dbReference type="ChEBI" id="CHEBI:30089"/>
        <dbReference type="ChEBI" id="CHEBI:30616"/>
        <dbReference type="ChEBI" id="CHEBI:456216"/>
        <dbReference type="EC" id="2.7.2.1"/>
    </reaction>
</comment>
<evidence type="ECO:0000256" key="6">
    <source>
        <dbReference type="ARBA" id="ARBA00022777"/>
    </source>
</evidence>
<keyword evidence="3 9" id="KW-0808">Transferase</keyword>
<dbReference type="InterPro" id="IPR023865">
    <property type="entry name" value="Aliphatic_acid_kinase_CS"/>
</dbReference>
<feature type="binding site" evidence="9">
    <location>
        <position position="103"/>
    </location>
    <ligand>
        <name>substrate</name>
    </ligand>
</feature>
<comment type="cofactor">
    <cofactor evidence="9">
        <name>Mg(2+)</name>
        <dbReference type="ChEBI" id="CHEBI:18420"/>
    </cofactor>
    <cofactor evidence="9">
        <name>Mn(2+)</name>
        <dbReference type="ChEBI" id="CHEBI:29035"/>
    </cofactor>
    <text evidence="9">Mg(2+). Can also accept Mn(2+).</text>
</comment>
<feature type="active site" description="Proton donor/acceptor" evidence="9">
    <location>
        <position position="160"/>
    </location>
</feature>
<accession>A0A2K8KUF9</accession>
<evidence type="ECO:0000256" key="9">
    <source>
        <dbReference type="HAMAP-Rule" id="MF_00020"/>
    </source>
</evidence>
<keyword evidence="5 9" id="KW-0547">Nucleotide-binding</keyword>
<feature type="binding site" evidence="9">
    <location>
        <begin position="294"/>
        <end position="296"/>
    </location>
    <ligand>
        <name>ATP</name>
        <dbReference type="ChEBI" id="CHEBI:30616"/>
    </ligand>
</feature>
<dbReference type="GO" id="GO:0000287">
    <property type="term" value="F:magnesium ion binding"/>
    <property type="evidence" value="ECO:0007669"/>
    <property type="project" value="UniProtKB-UniRule"/>
</dbReference>
<dbReference type="PROSITE" id="PS01075">
    <property type="entry name" value="ACETATE_KINASE_1"/>
    <property type="match status" value="1"/>
</dbReference>
<evidence type="ECO:0000256" key="2">
    <source>
        <dbReference type="ARBA" id="ARBA00022490"/>
    </source>
</evidence>
<evidence type="ECO:0000256" key="10">
    <source>
        <dbReference type="RuleBase" id="RU003835"/>
    </source>
</evidence>
<keyword evidence="12" id="KW-1185">Reference proteome</keyword>
<evidence type="ECO:0000313" key="11">
    <source>
        <dbReference type="EMBL" id="ATX76526.1"/>
    </source>
</evidence>
<comment type="similarity">
    <text evidence="1 9 10">Belongs to the acetokinase family.</text>
</comment>
<keyword evidence="4 9" id="KW-0479">Metal-binding</keyword>
<evidence type="ECO:0000256" key="8">
    <source>
        <dbReference type="ARBA" id="ARBA00022842"/>
    </source>
</evidence>
<dbReference type="InterPro" id="IPR043129">
    <property type="entry name" value="ATPase_NBD"/>
</dbReference>
<dbReference type="UniPathway" id="UPA00340">
    <property type="reaction ID" value="UER00458"/>
</dbReference>
<dbReference type="KEGG" id="rfo:REIFOR_01380"/>
<dbReference type="GO" id="GO:0006085">
    <property type="term" value="P:acetyl-CoA biosynthetic process"/>
    <property type="evidence" value="ECO:0007669"/>
    <property type="project" value="UniProtKB-UniRule"/>
</dbReference>
<dbReference type="EMBL" id="CP011797">
    <property type="protein sequence ID" value="ATX76526.1"/>
    <property type="molecule type" value="Genomic_DNA"/>
</dbReference>
<proteinExistence type="inferred from homology"/>
<reference evidence="11 12" key="1">
    <citation type="journal article" date="2017" name="Environ. Microbiol.">
        <title>Genomic and physiological analyses of 'Reinekea forsetii' reveal a versatile opportunistic lifestyle during spring algae blooms.</title>
        <authorList>
            <person name="Avci B."/>
            <person name="Hahnke R.L."/>
            <person name="Chafee M."/>
            <person name="Fischer T."/>
            <person name="Gruber-Vodicka H."/>
            <person name="Tegetmeyer H.E."/>
            <person name="Harder J."/>
            <person name="Fuchs B.M."/>
            <person name="Amann R.I."/>
            <person name="Teeling H."/>
        </authorList>
    </citation>
    <scope>NUCLEOTIDE SEQUENCE [LARGE SCALE GENOMIC DNA]</scope>
    <source>
        <strain evidence="11 12">Hel1_31_D35</strain>
    </source>
</reference>
<keyword evidence="6 9" id="KW-0418">Kinase</keyword>
<gene>
    <name evidence="9" type="primary">ackA</name>
    <name evidence="11" type="ORF">REIFOR_01380</name>
</gene>
<name>A0A2K8KUF9_9GAMM</name>
<evidence type="ECO:0000256" key="7">
    <source>
        <dbReference type="ARBA" id="ARBA00022840"/>
    </source>
</evidence>
<organism evidence="11 12">
    <name type="scientific">Reinekea forsetii</name>
    <dbReference type="NCBI Taxonomy" id="1336806"/>
    <lineage>
        <taxon>Bacteria</taxon>
        <taxon>Pseudomonadati</taxon>
        <taxon>Pseudomonadota</taxon>
        <taxon>Gammaproteobacteria</taxon>
        <taxon>Oceanospirillales</taxon>
        <taxon>Saccharospirillaceae</taxon>
        <taxon>Reinekea</taxon>
    </lineage>
</organism>
<dbReference type="PANTHER" id="PTHR21060">
    <property type="entry name" value="ACETATE KINASE"/>
    <property type="match status" value="1"/>
</dbReference>
<evidence type="ECO:0000256" key="3">
    <source>
        <dbReference type="ARBA" id="ARBA00022679"/>
    </source>
</evidence>
<dbReference type="Gene3D" id="3.30.420.40">
    <property type="match status" value="2"/>
</dbReference>
<dbReference type="GO" id="GO:0005829">
    <property type="term" value="C:cytosol"/>
    <property type="evidence" value="ECO:0007669"/>
    <property type="project" value="TreeGrafter"/>
</dbReference>
<dbReference type="HAMAP" id="MF_00020">
    <property type="entry name" value="Acetate_kinase"/>
    <property type="match status" value="1"/>
</dbReference>
<dbReference type="NCBIfam" id="TIGR00016">
    <property type="entry name" value="ackA"/>
    <property type="match status" value="1"/>
</dbReference>
<evidence type="ECO:0000256" key="5">
    <source>
        <dbReference type="ARBA" id="ARBA00022741"/>
    </source>
</evidence>
<dbReference type="AlphaFoldDB" id="A0A2K8KUF9"/>
<dbReference type="SUPFAM" id="SSF53067">
    <property type="entry name" value="Actin-like ATPase domain"/>
    <property type="match status" value="2"/>
</dbReference>
<comment type="function">
    <text evidence="9">Catalyzes the formation of acetyl phosphate from acetate and ATP. Can also catalyze the reverse reaction.</text>
</comment>
<feature type="binding site" evidence="9">
    <location>
        <position position="24"/>
    </location>
    <ligand>
        <name>Mg(2+)</name>
        <dbReference type="ChEBI" id="CHEBI:18420"/>
    </ligand>
</feature>
<feature type="site" description="Transition state stabilizer" evidence="9">
    <location>
        <position position="252"/>
    </location>
</feature>
<comment type="subcellular location">
    <subcellularLocation>
        <location evidence="9">Cytoplasm</location>
    </subcellularLocation>
</comment>
<dbReference type="PROSITE" id="PS01076">
    <property type="entry name" value="ACETATE_KINASE_2"/>
    <property type="match status" value="1"/>
</dbReference>
<dbReference type="PIRSF" id="PIRSF000722">
    <property type="entry name" value="Acetate_prop_kin"/>
    <property type="match status" value="1"/>
</dbReference>
<keyword evidence="8 9" id="KW-0460">Magnesium</keyword>
<evidence type="ECO:0000313" key="12">
    <source>
        <dbReference type="Proteomes" id="UP000229757"/>
    </source>
</evidence>
<feature type="binding site" evidence="9">
    <location>
        <begin position="219"/>
        <end position="223"/>
    </location>
    <ligand>
        <name>ATP</name>
        <dbReference type="ChEBI" id="CHEBI:30616"/>
    </ligand>
</feature>
<dbReference type="InterPro" id="IPR000890">
    <property type="entry name" value="Aliphatic_acid_kin_short-chain"/>
</dbReference>
<comment type="pathway">
    <text evidence="9">Metabolic intermediate biosynthesis; acetyl-CoA biosynthesis; acetyl-CoA from acetate: step 1/2.</text>
</comment>
<comment type="subunit">
    <text evidence="9">Homodimer.</text>
</comment>
<dbReference type="RefSeq" id="WP_319418072.1">
    <property type="nucleotide sequence ID" value="NZ_CP011797.1"/>
</dbReference>
<dbReference type="GO" id="GO:0006083">
    <property type="term" value="P:acetate metabolic process"/>
    <property type="evidence" value="ECO:0007669"/>
    <property type="project" value="TreeGrafter"/>
</dbReference>